<gene>
    <name evidence="2" type="ORF">SDC9_128187</name>
</gene>
<sequence>MGPVVGLADERDGVSPPAAEQDDIDRYACRVVPVVRDRLGLRGMHGEPAIGMGCRAAAPGRPVIALPVDQVGRRLGGHALPPDVAIVCQRNVGEDHVAGQGVQARRIRPLRGAGGDSEEATLGIDCIQPSVRTRTHPGDVVAHGLDFPAGDRRPQHRQVGLAACRRECGRKVKHLSLGRSDLQDQHVLGHPALIPGQHTGDSQRIAFLAQQRVTAVTGTIGPDFPGLGEMADVLLLVARPGHVRNAPAISVHQRIADRVHRRHPVRAGCDRVERLGAHIGHDPHARHDVG</sequence>
<evidence type="ECO:0000313" key="2">
    <source>
        <dbReference type="EMBL" id="MPM81135.1"/>
    </source>
</evidence>
<proteinExistence type="predicted"/>
<reference evidence="2" key="1">
    <citation type="submission" date="2019-08" db="EMBL/GenBank/DDBJ databases">
        <authorList>
            <person name="Kucharzyk K."/>
            <person name="Murdoch R.W."/>
            <person name="Higgins S."/>
            <person name="Loffler F."/>
        </authorList>
    </citation>
    <scope>NUCLEOTIDE SEQUENCE</scope>
</reference>
<dbReference type="EMBL" id="VSSQ01030568">
    <property type="protein sequence ID" value="MPM81135.1"/>
    <property type="molecule type" value="Genomic_DNA"/>
</dbReference>
<name>A0A645CW90_9ZZZZ</name>
<organism evidence="2">
    <name type="scientific">bioreactor metagenome</name>
    <dbReference type="NCBI Taxonomy" id="1076179"/>
    <lineage>
        <taxon>unclassified sequences</taxon>
        <taxon>metagenomes</taxon>
        <taxon>ecological metagenomes</taxon>
    </lineage>
</organism>
<comment type="caution">
    <text evidence="2">The sequence shown here is derived from an EMBL/GenBank/DDBJ whole genome shotgun (WGS) entry which is preliminary data.</text>
</comment>
<dbReference type="AlphaFoldDB" id="A0A645CW90"/>
<evidence type="ECO:0000256" key="1">
    <source>
        <dbReference type="SAM" id="MobiDB-lite"/>
    </source>
</evidence>
<accession>A0A645CW90</accession>
<feature type="region of interest" description="Disordered" evidence="1">
    <location>
        <begin position="1"/>
        <end position="20"/>
    </location>
</feature>
<protein>
    <submittedName>
        <fullName evidence="2">Uncharacterized protein</fullName>
    </submittedName>
</protein>